<sequence length="73" mass="7995">MEIITFAWASIALLNIKSNIFTGAMLSDIGDYVGSDIQISWLPNLDELMKGYARNFRPGIGAITPANTLGRHL</sequence>
<protein>
    <submittedName>
        <fullName evidence="1">Uncharacterized protein</fullName>
    </submittedName>
</protein>
<dbReference type="Proteomes" id="UP001557470">
    <property type="component" value="Unassembled WGS sequence"/>
</dbReference>
<name>A0ABD0XKH0_UMBPY</name>
<evidence type="ECO:0000313" key="2">
    <source>
        <dbReference type="Proteomes" id="UP001557470"/>
    </source>
</evidence>
<reference evidence="1 2" key="1">
    <citation type="submission" date="2024-06" db="EMBL/GenBank/DDBJ databases">
        <authorList>
            <person name="Pan Q."/>
            <person name="Wen M."/>
            <person name="Jouanno E."/>
            <person name="Zahm M."/>
            <person name="Klopp C."/>
            <person name="Cabau C."/>
            <person name="Louis A."/>
            <person name="Berthelot C."/>
            <person name="Parey E."/>
            <person name="Roest Crollius H."/>
            <person name="Montfort J."/>
            <person name="Robinson-Rechavi M."/>
            <person name="Bouchez O."/>
            <person name="Lampietro C."/>
            <person name="Lopez Roques C."/>
            <person name="Donnadieu C."/>
            <person name="Postlethwait J."/>
            <person name="Bobe J."/>
            <person name="Verreycken H."/>
            <person name="Guiguen Y."/>
        </authorList>
    </citation>
    <scope>NUCLEOTIDE SEQUENCE [LARGE SCALE GENOMIC DNA]</scope>
    <source>
        <strain evidence="1">Up_M1</strain>
        <tissue evidence="1">Testis</tissue>
    </source>
</reference>
<evidence type="ECO:0000313" key="1">
    <source>
        <dbReference type="EMBL" id="KAL1021089.1"/>
    </source>
</evidence>
<keyword evidence="2" id="KW-1185">Reference proteome</keyword>
<gene>
    <name evidence="1" type="ORF">UPYG_G00008680</name>
</gene>
<accession>A0ABD0XKH0</accession>
<organism evidence="1 2">
    <name type="scientific">Umbra pygmaea</name>
    <name type="common">Eastern mudminnow</name>
    <dbReference type="NCBI Taxonomy" id="75934"/>
    <lineage>
        <taxon>Eukaryota</taxon>
        <taxon>Metazoa</taxon>
        <taxon>Chordata</taxon>
        <taxon>Craniata</taxon>
        <taxon>Vertebrata</taxon>
        <taxon>Euteleostomi</taxon>
        <taxon>Actinopterygii</taxon>
        <taxon>Neopterygii</taxon>
        <taxon>Teleostei</taxon>
        <taxon>Protacanthopterygii</taxon>
        <taxon>Esociformes</taxon>
        <taxon>Umbridae</taxon>
        <taxon>Umbra</taxon>
    </lineage>
</organism>
<comment type="caution">
    <text evidence="1">The sequence shown here is derived from an EMBL/GenBank/DDBJ whole genome shotgun (WGS) entry which is preliminary data.</text>
</comment>
<dbReference type="EMBL" id="JAGEUA010000001">
    <property type="protein sequence ID" value="KAL1021089.1"/>
    <property type="molecule type" value="Genomic_DNA"/>
</dbReference>
<proteinExistence type="predicted"/>
<dbReference type="AlphaFoldDB" id="A0ABD0XKH0"/>